<feature type="signal peptide" evidence="1">
    <location>
        <begin position="1"/>
        <end position="29"/>
    </location>
</feature>
<dbReference type="EMBL" id="BRXY01000469">
    <property type="protein sequence ID" value="GMH96471.1"/>
    <property type="molecule type" value="Genomic_DNA"/>
</dbReference>
<proteinExistence type="predicted"/>
<dbReference type="PANTHER" id="PTHR14614">
    <property type="entry name" value="HEPATOCELLULAR CARCINOMA-ASSOCIATED ANTIGEN"/>
    <property type="match status" value="1"/>
</dbReference>
<dbReference type="SUPFAM" id="SSF53335">
    <property type="entry name" value="S-adenosyl-L-methionine-dependent methyltransferases"/>
    <property type="match status" value="1"/>
</dbReference>
<dbReference type="PANTHER" id="PTHR14614:SF132">
    <property type="entry name" value="PROTEIN-LYSINE METHYLTRANSFERASE C42C1.13"/>
    <property type="match status" value="1"/>
</dbReference>
<evidence type="ECO:0000256" key="1">
    <source>
        <dbReference type="SAM" id="SignalP"/>
    </source>
</evidence>
<feature type="chain" id="PRO_5040852593" evidence="1">
    <location>
        <begin position="30"/>
        <end position="338"/>
    </location>
</feature>
<sequence>MLSVISSRTVLLTAVVALAVLLPTAPADAWSGAGFVKRGAFVKFLVTATAATAATLPAATIAAATLTLPPAATTLPAATPPANANSCGNTILPESTVPGAYYVKCFDQKIRQITLQDGQTLDITQGSTNAGMGGRTGIALWNSSILLTRLLTSLCAEGRALVSSCAKNEDVNVIELGCGVGLPSLAVAKYVKGVAATDGNEEVLQLTRQNARDNGKGNVAVGGLRWGEMLDDSYDNKFDLAIGSDLTYNSAAWPLLTETLVSVLRPNGRFIYLITGHAGFNLESELNGFLTFLEGAGGLRVNAVLGRELTERMRALVGAEEGMVLRDGGVKVVVIDRK</sequence>
<dbReference type="Proteomes" id="UP001165085">
    <property type="component" value="Unassembled WGS sequence"/>
</dbReference>
<reference evidence="3" key="1">
    <citation type="journal article" date="2023" name="Commun. Biol.">
        <title>Genome analysis of Parmales, the sister group of diatoms, reveals the evolutionary specialization of diatoms from phago-mixotrophs to photoautotrophs.</title>
        <authorList>
            <person name="Ban H."/>
            <person name="Sato S."/>
            <person name="Yoshikawa S."/>
            <person name="Yamada K."/>
            <person name="Nakamura Y."/>
            <person name="Ichinomiya M."/>
            <person name="Sato N."/>
            <person name="Blanc-Mathieu R."/>
            <person name="Endo H."/>
            <person name="Kuwata A."/>
            <person name="Ogata H."/>
        </authorList>
    </citation>
    <scope>NUCLEOTIDE SEQUENCE [LARGE SCALE GENOMIC DNA]</scope>
    <source>
        <strain evidence="3">NIES 3701</strain>
    </source>
</reference>
<dbReference type="AlphaFoldDB" id="A0A9W7BU12"/>
<dbReference type="OrthoDB" id="413520at2759"/>
<protein>
    <submittedName>
        <fullName evidence="2">Uncharacterized protein</fullName>
    </submittedName>
</protein>
<evidence type="ECO:0000313" key="2">
    <source>
        <dbReference type="EMBL" id="GMH96471.1"/>
    </source>
</evidence>
<dbReference type="CDD" id="cd02440">
    <property type="entry name" value="AdoMet_MTases"/>
    <property type="match status" value="1"/>
</dbReference>
<accession>A0A9W7BU12</accession>
<dbReference type="InterPro" id="IPR029063">
    <property type="entry name" value="SAM-dependent_MTases_sf"/>
</dbReference>
<organism evidence="2 3">
    <name type="scientific">Triparma strigata</name>
    <dbReference type="NCBI Taxonomy" id="1606541"/>
    <lineage>
        <taxon>Eukaryota</taxon>
        <taxon>Sar</taxon>
        <taxon>Stramenopiles</taxon>
        <taxon>Ochrophyta</taxon>
        <taxon>Bolidophyceae</taxon>
        <taxon>Parmales</taxon>
        <taxon>Triparmaceae</taxon>
        <taxon>Triparma</taxon>
    </lineage>
</organism>
<dbReference type="Gene3D" id="3.40.50.150">
    <property type="entry name" value="Vaccinia Virus protein VP39"/>
    <property type="match status" value="1"/>
</dbReference>
<dbReference type="Pfam" id="PF10294">
    <property type="entry name" value="Methyltransf_16"/>
    <property type="match status" value="1"/>
</dbReference>
<evidence type="ECO:0000313" key="3">
    <source>
        <dbReference type="Proteomes" id="UP001165085"/>
    </source>
</evidence>
<dbReference type="InterPro" id="IPR019410">
    <property type="entry name" value="Methyltransf_16"/>
</dbReference>
<keyword evidence="3" id="KW-1185">Reference proteome</keyword>
<comment type="caution">
    <text evidence="2">The sequence shown here is derived from an EMBL/GenBank/DDBJ whole genome shotgun (WGS) entry which is preliminary data.</text>
</comment>
<name>A0A9W7BU12_9STRA</name>
<gene>
    <name evidence="2" type="ORF">TrST_g12583</name>
</gene>
<keyword evidence="1" id="KW-0732">Signal</keyword>